<feature type="compositionally biased region" description="Basic and acidic residues" evidence="1">
    <location>
        <begin position="247"/>
        <end position="263"/>
    </location>
</feature>
<feature type="compositionally biased region" description="Acidic residues" evidence="1">
    <location>
        <begin position="233"/>
        <end position="242"/>
    </location>
</feature>
<evidence type="ECO:0000313" key="5">
    <source>
        <dbReference type="EMBL" id="ELY30495.1"/>
    </source>
</evidence>
<keyword evidence="6" id="KW-1185">Reference proteome</keyword>
<evidence type="ECO:0000256" key="1">
    <source>
        <dbReference type="SAM" id="MobiDB-lite"/>
    </source>
</evidence>
<feature type="transmembrane region" description="Helical" evidence="2">
    <location>
        <begin position="179"/>
        <end position="196"/>
    </location>
</feature>
<protein>
    <recommendedName>
        <fullName evidence="3">DUF7322 domain-containing protein</fullName>
    </recommendedName>
</protein>
<sequence>MTTDRTSTDADGDHNTASDTAAADSSTDGTAADSSDAATDGTAADSSDAATANASTANSESESTARNKDASTPDDSPPGEWDPEASYRDSSADSLTIPRVETEDAGSTFMSDFKSEHEHEHEHEFEADSVTIPEVSTAESDVPKELLKLFWGIVLVLNAAILAVALGLLFIIFEGVSQMALTLIAGGLVLFGFAYYRYRSYRNQENEFTVEDADELSEGDDDDDTASENSTNADEEDDDIGESDTTGSERDESLQQDDSDRQY</sequence>
<reference evidence="6" key="1">
    <citation type="submission" date="2010-02" db="EMBL/GenBank/DDBJ databases">
        <title>Complete sequence of chromosome of Natrialba magadii ATCC 43099.</title>
        <authorList>
            <consortium name="US DOE Joint Genome Institute"/>
            <person name="Lucas S."/>
            <person name="Copeland A."/>
            <person name="Lapidus A."/>
            <person name="Cheng J.-F."/>
            <person name="Bruce D."/>
            <person name="Goodwin L."/>
            <person name="Pitluck S."/>
            <person name="Davenport K."/>
            <person name="Saunders E."/>
            <person name="Detter J.C."/>
            <person name="Han C."/>
            <person name="Tapia R."/>
            <person name="Land M."/>
            <person name="Hauser L."/>
            <person name="Kyrpides N."/>
            <person name="Mikhailova N."/>
            <person name="De Castro R.E."/>
            <person name="Maupin-Furlow J.A."/>
            <person name="Woyke T."/>
        </authorList>
    </citation>
    <scope>NUCLEOTIDE SEQUENCE [LARGE SCALE GENOMIC DNA]</scope>
    <source>
        <strain evidence="6">ATCC 43099 / DSM 3394 / CCM 3739 / CIP 104546 / IAM 13178 / JCM 8861 / NBRC 102185 / NCIMB 2190 / MS3</strain>
    </source>
</reference>
<dbReference type="RefSeq" id="WP_004215419.1">
    <property type="nucleotide sequence ID" value="NC_013922.1"/>
</dbReference>
<dbReference type="Proteomes" id="UP000001879">
    <property type="component" value="Chromosome"/>
</dbReference>
<dbReference type="HOGENOM" id="CLU_092289_0_0_2"/>
<dbReference type="EMBL" id="AOHS01000030">
    <property type="protein sequence ID" value="ELY30495.1"/>
    <property type="molecule type" value="Genomic_DNA"/>
</dbReference>
<proteinExistence type="predicted"/>
<dbReference type="AlphaFoldDB" id="D3SXP7"/>
<dbReference type="eggNOG" id="arCOG06289">
    <property type="taxonomic scope" value="Archaea"/>
</dbReference>
<evidence type="ECO:0000259" key="3">
    <source>
        <dbReference type="Pfam" id="PF24008"/>
    </source>
</evidence>
<name>D3SXP7_NATMM</name>
<organism evidence="4 6">
    <name type="scientific">Natrialba magadii (strain ATCC 43099 / DSM 3394 / CCM 3739 / CIP 104546 / IAM 13178 / JCM 8861 / NBRC 102185 / NCIMB 2190 / MS3)</name>
    <name type="common">Natronobacterium magadii</name>
    <dbReference type="NCBI Taxonomy" id="547559"/>
    <lineage>
        <taxon>Archaea</taxon>
        <taxon>Methanobacteriati</taxon>
        <taxon>Methanobacteriota</taxon>
        <taxon>Stenosarchaea group</taxon>
        <taxon>Halobacteria</taxon>
        <taxon>Halobacteriales</taxon>
        <taxon>Natrialbaceae</taxon>
        <taxon>Natrialba</taxon>
    </lineage>
</organism>
<feature type="region of interest" description="Disordered" evidence="1">
    <location>
        <begin position="209"/>
        <end position="263"/>
    </location>
</feature>
<evidence type="ECO:0000313" key="6">
    <source>
        <dbReference type="Proteomes" id="UP000001879"/>
    </source>
</evidence>
<evidence type="ECO:0000313" key="4">
    <source>
        <dbReference type="EMBL" id="ADD05996.1"/>
    </source>
</evidence>
<evidence type="ECO:0000256" key="2">
    <source>
        <dbReference type="SAM" id="Phobius"/>
    </source>
</evidence>
<feature type="compositionally biased region" description="Acidic residues" evidence="1">
    <location>
        <begin position="209"/>
        <end position="226"/>
    </location>
</feature>
<dbReference type="Proteomes" id="UP000011543">
    <property type="component" value="Unassembled WGS sequence"/>
</dbReference>
<feature type="compositionally biased region" description="Low complexity" evidence="1">
    <location>
        <begin position="17"/>
        <end position="62"/>
    </location>
</feature>
<dbReference type="KEGG" id="nmg:Nmag_2435"/>
<keyword evidence="2" id="KW-0472">Membrane</keyword>
<dbReference type="OrthoDB" id="330633at2157"/>
<feature type="domain" description="DUF7322" evidence="3">
    <location>
        <begin position="140"/>
        <end position="200"/>
    </location>
</feature>
<dbReference type="STRING" id="547559.Nmag_2435"/>
<dbReference type="GeneID" id="8825288"/>
<evidence type="ECO:0000313" key="7">
    <source>
        <dbReference type="Proteomes" id="UP000011543"/>
    </source>
</evidence>
<feature type="compositionally biased region" description="Basic and acidic residues" evidence="1">
    <location>
        <begin position="1"/>
        <end position="16"/>
    </location>
</feature>
<keyword evidence="2" id="KW-0812">Transmembrane</keyword>
<dbReference type="PATRIC" id="fig|547559.17.peg.1616"/>
<dbReference type="InterPro" id="IPR055746">
    <property type="entry name" value="DUF7322"/>
</dbReference>
<dbReference type="Pfam" id="PF24008">
    <property type="entry name" value="DUF7322"/>
    <property type="match status" value="1"/>
</dbReference>
<feature type="transmembrane region" description="Helical" evidence="2">
    <location>
        <begin position="149"/>
        <end position="173"/>
    </location>
</feature>
<reference evidence="4 6" key="2">
    <citation type="journal article" date="2012" name="BMC Genomics">
        <title>A comparative genomics perspective on the genetic content of the alkaliphilic haloarchaeon Natrialba magadii ATCC 43099T.</title>
        <authorList>
            <person name="Siddaramappa S."/>
            <person name="Challacombe J.F."/>
            <person name="Decastro R.E."/>
            <person name="Pfeiffer F."/>
            <person name="Sastre D.E."/>
            <person name="Gimenez M.I."/>
            <person name="Paggi R.A."/>
            <person name="Detter J.C."/>
            <person name="Davenport K.W."/>
            <person name="Goodwin L.A."/>
            <person name="Kyrpides N."/>
            <person name="Tapia R."/>
            <person name="Pitluck S."/>
            <person name="Lucas S."/>
            <person name="Woyke T."/>
            <person name="Maupin-Furlow J.A."/>
        </authorList>
    </citation>
    <scope>NUCLEOTIDE SEQUENCE [LARGE SCALE GENOMIC DNA]</scope>
    <source>
        <strain evidence="4">ATCC 43099</strain>
        <strain evidence="6">ATCC 43099 / DSM 3394 / CCM 3739 / CIP 104546 / IAM 13178 / JCM 8861 / NBRC 102185 / NCIMB 2190 / MS3</strain>
    </source>
</reference>
<keyword evidence="2" id="KW-1133">Transmembrane helix</keyword>
<reference evidence="5 7" key="3">
    <citation type="journal article" date="2014" name="PLoS Genet.">
        <title>Phylogenetically driven sequencing of extremely halophilic archaea reveals strategies for static and dynamic osmo-response.</title>
        <authorList>
            <person name="Becker E.A."/>
            <person name="Seitzer P.M."/>
            <person name="Tritt A."/>
            <person name="Larsen D."/>
            <person name="Krusor M."/>
            <person name="Yao A.I."/>
            <person name="Wu D."/>
            <person name="Madern D."/>
            <person name="Eisen J.A."/>
            <person name="Darling A.E."/>
            <person name="Facciotti M.T."/>
        </authorList>
    </citation>
    <scope>NUCLEOTIDE SEQUENCE [LARGE SCALE GENOMIC DNA]</scope>
    <source>
        <strain evidence="7">ATCC 43099 / DSM 3394 / CCM 3739 / CIP 104546 / IAM 13178 / JCM 8861 / NBRC 102185 / NCIMB 2190 / MS3</strain>
        <strain evidence="5">MS-3</strain>
    </source>
</reference>
<reference evidence="4" key="4">
    <citation type="submission" date="2016-09" db="EMBL/GenBank/DDBJ databases">
        <authorList>
            <person name="Pfeiffer F."/>
        </authorList>
    </citation>
    <scope>NUCLEOTIDE SEQUENCE</scope>
    <source>
        <strain evidence="4">ATCC 43099</strain>
    </source>
</reference>
<feature type="region of interest" description="Disordered" evidence="1">
    <location>
        <begin position="1"/>
        <end position="99"/>
    </location>
</feature>
<accession>D3SXP7</accession>
<dbReference type="EMBL" id="CP001932">
    <property type="protein sequence ID" value="ADD05996.1"/>
    <property type="molecule type" value="Genomic_DNA"/>
</dbReference>
<gene>
    <name evidence="4" type="ordered locus">Nmag_2435</name>
    <name evidence="5" type="ORF">C500_08237</name>
</gene>
<dbReference type="PaxDb" id="547559-Nmag_2435"/>